<keyword evidence="7 10" id="KW-0472">Membrane</keyword>
<dbReference type="GO" id="GO:0009279">
    <property type="term" value="C:cell outer membrane"/>
    <property type="evidence" value="ECO:0007669"/>
    <property type="project" value="UniProtKB-SubCell"/>
</dbReference>
<evidence type="ECO:0000256" key="3">
    <source>
        <dbReference type="ARBA" id="ARBA00022448"/>
    </source>
</evidence>
<feature type="chain" id="PRO_5012987153" evidence="12">
    <location>
        <begin position="27"/>
        <end position="930"/>
    </location>
</feature>
<keyword evidence="16" id="KW-1185">Reference proteome</keyword>
<keyword evidence="3 10" id="KW-0813">Transport</keyword>
<keyword evidence="6 11" id="KW-0798">TonB box</keyword>
<evidence type="ECO:0000256" key="7">
    <source>
        <dbReference type="ARBA" id="ARBA00023136"/>
    </source>
</evidence>
<dbReference type="InterPro" id="IPR039426">
    <property type="entry name" value="TonB-dep_rcpt-like"/>
</dbReference>
<dbReference type="EMBL" id="NIOF01000007">
    <property type="protein sequence ID" value="OWQ88513.1"/>
    <property type="molecule type" value="Genomic_DNA"/>
</dbReference>
<keyword evidence="8 15" id="KW-0675">Receptor</keyword>
<dbReference type="InterPro" id="IPR000531">
    <property type="entry name" value="Beta-barrel_TonB"/>
</dbReference>
<evidence type="ECO:0000256" key="2">
    <source>
        <dbReference type="ARBA" id="ARBA00009810"/>
    </source>
</evidence>
<dbReference type="Gene3D" id="2.170.130.10">
    <property type="entry name" value="TonB-dependent receptor, plug domain"/>
    <property type="match status" value="1"/>
</dbReference>
<comment type="subcellular location">
    <subcellularLocation>
        <location evidence="1 10">Cell outer membrane</location>
        <topology evidence="1 10">Multi-pass membrane protein</topology>
    </subcellularLocation>
</comment>
<organism evidence="15 16">
    <name type="scientific">Roseateles aquatilis</name>
    <dbReference type="NCBI Taxonomy" id="431061"/>
    <lineage>
        <taxon>Bacteria</taxon>
        <taxon>Pseudomonadati</taxon>
        <taxon>Pseudomonadota</taxon>
        <taxon>Betaproteobacteria</taxon>
        <taxon>Burkholderiales</taxon>
        <taxon>Sphaerotilaceae</taxon>
        <taxon>Roseateles</taxon>
    </lineage>
</organism>
<dbReference type="InterPro" id="IPR037066">
    <property type="entry name" value="Plug_dom_sf"/>
</dbReference>
<keyword evidence="12" id="KW-0732">Signal</keyword>
<dbReference type="CDD" id="cd01347">
    <property type="entry name" value="ligand_gated_channel"/>
    <property type="match status" value="1"/>
</dbReference>
<evidence type="ECO:0000256" key="5">
    <source>
        <dbReference type="ARBA" id="ARBA00022692"/>
    </source>
</evidence>
<evidence type="ECO:0000256" key="1">
    <source>
        <dbReference type="ARBA" id="ARBA00004571"/>
    </source>
</evidence>
<keyword evidence="4 10" id="KW-1134">Transmembrane beta strand</keyword>
<sequence length="930" mass="99622">MASYPQIRRISAAAALVAVSIGAAHAQESQQLERIEITGSSIKRVANEGSLPVQLITQEDIKASGATNVADLIQRLPAMGGNLTIGDIAIGSNSGGIATASIHGIGESYTLVLLNGRRIAPTGSGSRINLNSIPMSAIERIEVLTDGASALYGSDAIAGVVNFVLKRNVQGGNITANYSNPVGSGGSAANISATYGLGDLERDGYNVVATYRRDEQKQLKSGDRSFAKSAYLPFTFGGRPYAYDRTSTSADPANAAVVFKRLTGETTTLPAYSFNPYRMTNGQCATNNVYSLSNTIPANSNAKAGTAQCAFDFVSTIDIYPESTRDALYLTGEAKAGQNVRVYTDLAFTRLDLTARIAPNPVPIAIGTSSPLFAKYVAPYLTPAQIAHVDTVTANYRATDFGTRDSQTITDAKHAVVGAKADIGEWSLDGALTWSQNSLDERYIGGYFKAKEFNNILSTGALDPFVPSGNQSAATQQLIKDSIYHGTIREASTTLKGADVRASGELFKLPAGMVSLGVGADFRNYHYKQTPSADAVGGVIYNFAPNPAYDMQRDNVGAFAEFLIPVIKDLEATAAVRYDSISKIKDAINKRDFGKTETAATYKLSARYKATQSLLVRGSYGTGFKAPDMLDIAQPLVTNGVTASSYDCPFPGDGSGAAPCKPGKSQYTQLSGGNEALKPEKSKQLTFGVRFDPTKNFGASLDYWQVKLRDAVSAVSANQAFGDPQLYKNLFTTYKLPAETNAYYAFMALSTNIGQSIYKGVDWSLEGRTAIEGLGRLTTTVNGTYMIKASYTRPGTATDFTDSLGKYGVDAQVIFRNTAQARFALETGPVTNALTVKYRSGYTDISQTVRDLTTGANTRVQLTVPNYITFDYQGSYRYSKALELRLGIANLTNQAPPFTLRDSSGHQVGYDPRYASPLGRTVYLTGSYNF</sequence>
<keyword evidence="9 10" id="KW-0998">Cell outer membrane</keyword>
<evidence type="ECO:0000256" key="9">
    <source>
        <dbReference type="ARBA" id="ARBA00023237"/>
    </source>
</evidence>
<keyword evidence="5 10" id="KW-0812">Transmembrane</keyword>
<dbReference type="PROSITE" id="PS52016">
    <property type="entry name" value="TONB_DEPENDENT_REC_3"/>
    <property type="match status" value="1"/>
</dbReference>
<dbReference type="PANTHER" id="PTHR47234:SF2">
    <property type="entry name" value="TONB-DEPENDENT RECEPTOR"/>
    <property type="match status" value="1"/>
</dbReference>
<proteinExistence type="inferred from homology"/>
<dbReference type="RefSeq" id="WP_088386038.1">
    <property type="nucleotide sequence ID" value="NZ_NIOF01000007.1"/>
</dbReference>
<comment type="similarity">
    <text evidence="2 10 11">Belongs to the TonB-dependent receptor family.</text>
</comment>
<dbReference type="SUPFAM" id="SSF56935">
    <property type="entry name" value="Porins"/>
    <property type="match status" value="1"/>
</dbReference>
<dbReference type="Pfam" id="PF00593">
    <property type="entry name" value="TonB_dep_Rec_b-barrel"/>
    <property type="match status" value="1"/>
</dbReference>
<evidence type="ECO:0000313" key="15">
    <source>
        <dbReference type="EMBL" id="OWQ88513.1"/>
    </source>
</evidence>
<evidence type="ECO:0000256" key="11">
    <source>
        <dbReference type="RuleBase" id="RU003357"/>
    </source>
</evidence>
<accession>A0A246J799</accession>
<feature type="domain" description="TonB-dependent receptor-like beta-barrel" evidence="13">
    <location>
        <begin position="391"/>
        <end position="891"/>
    </location>
</feature>
<evidence type="ECO:0000313" key="16">
    <source>
        <dbReference type="Proteomes" id="UP000197468"/>
    </source>
</evidence>
<name>A0A246J799_9BURK</name>
<dbReference type="Proteomes" id="UP000197468">
    <property type="component" value="Unassembled WGS sequence"/>
</dbReference>
<dbReference type="InterPro" id="IPR036942">
    <property type="entry name" value="Beta-barrel_TonB_sf"/>
</dbReference>
<comment type="caution">
    <text evidence="15">The sequence shown here is derived from an EMBL/GenBank/DDBJ whole genome shotgun (WGS) entry which is preliminary data.</text>
</comment>
<evidence type="ECO:0000256" key="8">
    <source>
        <dbReference type="ARBA" id="ARBA00023170"/>
    </source>
</evidence>
<dbReference type="OrthoDB" id="8530571at2"/>
<dbReference type="Gene3D" id="2.40.170.20">
    <property type="entry name" value="TonB-dependent receptor, beta-barrel domain"/>
    <property type="match status" value="1"/>
</dbReference>
<feature type="signal peptide" evidence="12">
    <location>
        <begin position="1"/>
        <end position="26"/>
    </location>
</feature>
<gene>
    <name evidence="15" type="ORF">CDN99_16815</name>
</gene>
<dbReference type="PANTHER" id="PTHR47234">
    <property type="match status" value="1"/>
</dbReference>
<feature type="domain" description="TonB-dependent receptor plug" evidence="14">
    <location>
        <begin position="51"/>
        <end position="160"/>
    </location>
</feature>
<protein>
    <submittedName>
        <fullName evidence="15">TonB-dependent receptor</fullName>
    </submittedName>
</protein>
<dbReference type="InterPro" id="IPR012910">
    <property type="entry name" value="Plug_dom"/>
</dbReference>
<evidence type="ECO:0000259" key="13">
    <source>
        <dbReference type="Pfam" id="PF00593"/>
    </source>
</evidence>
<evidence type="ECO:0000259" key="14">
    <source>
        <dbReference type="Pfam" id="PF07715"/>
    </source>
</evidence>
<dbReference type="Pfam" id="PF07715">
    <property type="entry name" value="Plug"/>
    <property type="match status" value="1"/>
</dbReference>
<evidence type="ECO:0000256" key="4">
    <source>
        <dbReference type="ARBA" id="ARBA00022452"/>
    </source>
</evidence>
<dbReference type="AlphaFoldDB" id="A0A246J799"/>
<evidence type="ECO:0000256" key="12">
    <source>
        <dbReference type="SAM" id="SignalP"/>
    </source>
</evidence>
<evidence type="ECO:0000256" key="6">
    <source>
        <dbReference type="ARBA" id="ARBA00023077"/>
    </source>
</evidence>
<evidence type="ECO:0000256" key="10">
    <source>
        <dbReference type="PROSITE-ProRule" id="PRU01360"/>
    </source>
</evidence>
<reference evidence="15 16" key="1">
    <citation type="journal article" date="2008" name="Int. J. Syst. Evol. Microbiol.">
        <title>Description of Roseateles aquatilis sp. nov. and Roseateles terrae sp. nov., in the class Betaproteobacteria, and emended description of the genus Roseateles.</title>
        <authorList>
            <person name="Gomila M."/>
            <person name="Bowien B."/>
            <person name="Falsen E."/>
            <person name="Moore E.R."/>
            <person name="Lalucat J."/>
        </authorList>
    </citation>
    <scope>NUCLEOTIDE SEQUENCE [LARGE SCALE GENOMIC DNA]</scope>
    <source>
        <strain evidence="15 16">CCUG 48205</strain>
    </source>
</reference>